<dbReference type="EMBL" id="LCAB01000008">
    <property type="protein sequence ID" value="KKR83061.1"/>
    <property type="molecule type" value="Genomic_DNA"/>
</dbReference>
<keyword evidence="3 6" id="KW-0808">Transferase</keyword>
<dbReference type="CDD" id="cd04186">
    <property type="entry name" value="GT_2_like_c"/>
    <property type="match status" value="1"/>
</dbReference>
<evidence type="ECO:0000256" key="1">
    <source>
        <dbReference type="ARBA" id="ARBA00006739"/>
    </source>
</evidence>
<reference evidence="6 7" key="1">
    <citation type="journal article" date="2015" name="Nature">
        <title>rRNA introns, odd ribosomes, and small enigmatic genomes across a large radiation of phyla.</title>
        <authorList>
            <person name="Brown C.T."/>
            <person name="Hug L.A."/>
            <person name="Thomas B.C."/>
            <person name="Sharon I."/>
            <person name="Castelle C.J."/>
            <person name="Singh A."/>
            <person name="Wilkins M.J."/>
            <person name="Williams K.H."/>
            <person name="Banfield J.F."/>
        </authorList>
    </citation>
    <scope>NUCLEOTIDE SEQUENCE [LARGE SCALE GENOMIC DNA]</scope>
</reference>
<organism evidence="6 7">
    <name type="scientific">Candidatus Daviesbacteria bacterium GW2011_GWA2_40_9</name>
    <dbReference type="NCBI Taxonomy" id="1618424"/>
    <lineage>
        <taxon>Bacteria</taxon>
        <taxon>Candidatus Daviesiibacteriota</taxon>
    </lineage>
</organism>
<gene>
    <name evidence="6" type="ORF">UU29_C0008G0170</name>
</gene>
<dbReference type="PANTHER" id="PTHR43179">
    <property type="entry name" value="RHAMNOSYLTRANSFERASE WBBL"/>
    <property type="match status" value="1"/>
</dbReference>
<proteinExistence type="inferred from homology"/>
<evidence type="ECO:0000259" key="5">
    <source>
        <dbReference type="Pfam" id="PF00535"/>
    </source>
</evidence>
<evidence type="ECO:0000256" key="2">
    <source>
        <dbReference type="ARBA" id="ARBA00022676"/>
    </source>
</evidence>
<feature type="transmembrane region" description="Helical" evidence="4">
    <location>
        <begin position="253"/>
        <end position="273"/>
    </location>
</feature>
<evidence type="ECO:0000313" key="7">
    <source>
        <dbReference type="Proteomes" id="UP000034601"/>
    </source>
</evidence>
<dbReference type="AlphaFoldDB" id="A0A0G0U786"/>
<keyword evidence="2" id="KW-0328">Glycosyltransferase</keyword>
<dbReference type="Proteomes" id="UP000034601">
    <property type="component" value="Unassembled WGS sequence"/>
</dbReference>
<evidence type="ECO:0000256" key="4">
    <source>
        <dbReference type="SAM" id="Phobius"/>
    </source>
</evidence>
<feature type="domain" description="Glycosyltransferase 2-like" evidence="5">
    <location>
        <begin position="7"/>
        <end position="181"/>
    </location>
</feature>
<evidence type="ECO:0000256" key="3">
    <source>
        <dbReference type="ARBA" id="ARBA00022679"/>
    </source>
</evidence>
<comment type="similarity">
    <text evidence="1">Belongs to the glycosyltransferase 2 family.</text>
</comment>
<dbReference type="InterPro" id="IPR001173">
    <property type="entry name" value="Glyco_trans_2-like"/>
</dbReference>
<sequence>MSKSLVSVIIINWNGGEVFKNCLQSLSKIDYQNWELIVVDNGSSDDSQLLVTQVKLPYKRNQLIQNNLNLGFALANNQGAKKAQGKYLLLLNNDTMVEPNFLSKMVTKMEADPSLGVLQPKICLMDKPDYLDNAGSFLTKIGFWDHWGFLEKDGVAFSKEREIFSAKGACMLIRKEVIDKVGLFDEDFVSYFEESDFCWRVWLAGYKVLFYPQVKIYHKVGFTIKRLDVFDINYHYYKNRICSLIQNLETKNLLTVFTSHLFISVGIAVVFLLRRNLNNFFMVFRAILWNVFNLPKILSKRSLVQKMRVVGDDELFAWAMHGVDWRKHFGDFKRVEGDLKRNEKSN</sequence>
<name>A0A0G0U786_9BACT</name>
<dbReference type="SUPFAM" id="SSF53448">
    <property type="entry name" value="Nucleotide-diphospho-sugar transferases"/>
    <property type="match status" value="1"/>
</dbReference>
<dbReference type="Pfam" id="PF00535">
    <property type="entry name" value="Glycos_transf_2"/>
    <property type="match status" value="1"/>
</dbReference>
<dbReference type="InterPro" id="IPR029044">
    <property type="entry name" value="Nucleotide-diphossugar_trans"/>
</dbReference>
<dbReference type="Gene3D" id="3.90.550.10">
    <property type="entry name" value="Spore Coat Polysaccharide Biosynthesis Protein SpsA, Chain A"/>
    <property type="match status" value="1"/>
</dbReference>
<comment type="caution">
    <text evidence="6">The sequence shown here is derived from an EMBL/GenBank/DDBJ whole genome shotgun (WGS) entry which is preliminary data.</text>
</comment>
<dbReference type="GO" id="GO:0016757">
    <property type="term" value="F:glycosyltransferase activity"/>
    <property type="evidence" value="ECO:0007669"/>
    <property type="project" value="UniProtKB-KW"/>
</dbReference>
<accession>A0A0G0U786</accession>
<evidence type="ECO:0000313" key="6">
    <source>
        <dbReference type="EMBL" id="KKR83061.1"/>
    </source>
</evidence>
<dbReference type="PANTHER" id="PTHR43179:SF12">
    <property type="entry name" value="GALACTOFURANOSYLTRANSFERASE GLFT2"/>
    <property type="match status" value="1"/>
</dbReference>
<keyword evidence="4" id="KW-0812">Transmembrane</keyword>
<keyword evidence="4" id="KW-1133">Transmembrane helix</keyword>
<keyword evidence="4" id="KW-0472">Membrane</keyword>
<protein>
    <submittedName>
        <fullName evidence="6">Glycosyl transferase family 2</fullName>
    </submittedName>
</protein>